<keyword evidence="3" id="KW-1185">Reference proteome</keyword>
<reference evidence="3" key="1">
    <citation type="submission" date="2016-10" db="EMBL/GenBank/DDBJ databases">
        <authorList>
            <person name="Varghese N."/>
            <person name="Submissions S."/>
        </authorList>
    </citation>
    <scope>NUCLEOTIDE SEQUENCE [LARGE SCALE GENOMIC DNA]</scope>
    <source>
        <strain evidence="3">DS-12</strain>
    </source>
</reference>
<dbReference type="Pfam" id="PF21837">
    <property type="entry name" value="DUF6896"/>
    <property type="match status" value="1"/>
</dbReference>
<name>A0A1I4ZLS6_9FLAO</name>
<protein>
    <recommendedName>
        <fullName evidence="1">DUF6896 domain-containing protein</fullName>
    </recommendedName>
</protein>
<dbReference type="Proteomes" id="UP000199036">
    <property type="component" value="Unassembled WGS sequence"/>
</dbReference>
<organism evidence="2 3">
    <name type="scientific">Paenimyroides ummariense</name>
    <dbReference type="NCBI Taxonomy" id="913024"/>
    <lineage>
        <taxon>Bacteria</taxon>
        <taxon>Pseudomonadati</taxon>
        <taxon>Bacteroidota</taxon>
        <taxon>Flavobacteriia</taxon>
        <taxon>Flavobacteriales</taxon>
        <taxon>Flavobacteriaceae</taxon>
        <taxon>Paenimyroides</taxon>
    </lineage>
</organism>
<evidence type="ECO:0000313" key="3">
    <source>
        <dbReference type="Proteomes" id="UP000199036"/>
    </source>
</evidence>
<dbReference type="EMBL" id="FOVI01000006">
    <property type="protein sequence ID" value="SFN51204.1"/>
    <property type="molecule type" value="Genomic_DNA"/>
</dbReference>
<dbReference type="RefSeq" id="WP_091520947.1">
    <property type="nucleotide sequence ID" value="NZ_FOVI01000006.1"/>
</dbReference>
<dbReference type="AlphaFoldDB" id="A0A1I4ZLS6"/>
<evidence type="ECO:0000259" key="1">
    <source>
        <dbReference type="Pfam" id="PF21837"/>
    </source>
</evidence>
<gene>
    <name evidence="2" type="ORF">SAMN05421741_106124</name>
</gene>
<dbReference type="InterPro" id="IPR054191">
    <property type="entry name" value="DUF6896"/>
</dbReference>
<accession>A0A1I4ZLS6</accession>
<evidence type="ECO:0000313" key="2">
    <source>
        <dbReference type="EMBL" id="SFN51204.1"/>
    </source>
</evidence>
<dbReference type="OrthoDB" id="8480543at2"/>
<feature type="domain" description="DUF6896" evidence="1">
    <location>
        <begin position="6"/>
        <end position="138"/>
    </location>
</feature>
<proteinExistence type="predicted"/>
<sequence length="174" mass="20584">MINITLLDIIKDYQTGADKAVLIFKNKYNVNDILEGWHSGIYEQTGKLVDEGLYFYAFHGIGLAAHFKDKIVDFDFAYFPEPRHDGFDLWRLTNFIQNQRNKYPDYNNKEKIEREFNEIIENGIIAKPKLENSTTLYFFKDTLTTEIINEAPRKNNNNSQKKSQTWWKKLLGYK</sequence>